<dbReference type="SUPFAM" id="SSF57667">
    <property type="entry name" value="beta-beta-alpha zinc fingers"/>
    <property type="match status" value="1"/>
</dbReference>
<dbReference type="EMBL" id="JAWQEG010002971">
    <property type="protein sequence ID" value="KAK3868624.1"/>
    <property type="molecule type" value="Genomic_DNA"/>
</dbReference>
<dbReference type="InterPro" id="IPR013087">
    <property type="entry name" value="Znf_C2H2_type"/>
</dbReference>
<evidence type="ECO:0000256" key="4">
    <source>
        <dbReference type="ARBA" id="ARBA00022737"/>
    </source>
</evidence>
<reference evidence="14" key="1">
    <citation type="submission" date="2023-10" db="EMBL/GenBank/DDBJ databases">
        <title>Genome assemblies of two species of porcelain crab, Petrolisthes cinctipes and Petrolisthes manimaculis (Anomura: Porcellanidae).</title>
        <authorList>
            <person name="Angst P."/>
        </authorList>
    </citation>
    <scope>NUCLEOTIDE SEQUENCE</scope>
    <source>
        <strain evidence="14">PB745_01</strain>
        <tissue evidence="14">Gill</tissue>
    </source>
</reference>
<dbReference type="SMART" id="SM00355">
    <property type="entry name" value="ZnF_C2H2"/>
    <property type="match status" value="2"/>
</dbReference>
<dbReference type="GO" id="GO:0008270">
    <property type="term" value="F:zinc ion binding"/>
    <property type="evidence" value="ECO:0007669"/>
    <property type="project" value="UniProtKB-KW"/>
</dbReference>
<comment type="caution">
    <text evidence="14">The sequence shown here is derived from an EMBL/GenBank/DDBJ whole genome shotgun (WGS) entry which is preliminary data.</text>
</comment>
<protein>
    <recommendedName>
        <fullName evidence="13">C2H2-type domain-containing protein</fullName>
    </recommendedName>
</protein>
<dbReference type="GO" id="GO:0005634">
    <property type="term" value="C:nucleus"/>
    <property type="evidence" value="ECO:0007669"/>
    <property type="project" value="UniProtKB-SubCell"/>
</dbReference>
<dbReference type="AlphaFoldDB" id="A0AAE1F863"/>
<accession>A0AAE1F863</accession>
<evidence type="ECO:0000256" key="10">
    <source>
        <dbReference type="ARBA" id="ARBA00023242"/>
    </source>
</evidence>
<dbReference type="GO" id="GO:0045893">
    <property type="term" value="P:positive regulation of DNA-templated transcription"/>
    <property type="evidence" value="ECO:0007669"/>
    <property type="project" value="UniProtKB-ARBA"/>
</dbReference>
<evidence type="ECO:0000256" key="11">
    <source>
        <dbReference type="PROSITE-ProRule" id="PRU00042"/>
    </source>
</evidence>
<evidence type="ECO:0000256" key="8">
    <source>
        <dbReference type="ARBA" id="ARBA00023125"/>
    </source>
</evidence>
<name>A0AAE1F863_PETCI</name>
<evidence type="ECO:0000259" key="13">
    <source>
        <dbReference type="PROSITE" id="PS50157"/>
    </source>
</evidence>
<evidence type="ECO:0000313" key="15">
    <source>
        <dbReference type="Proteomes" id="UP001286313"/>
    </source>
</evidence>
<gene>
    <name evidence="14" type="ORF">Pcinc_026011</name>
</gene>
<dbReference type="Proteomes" id="UP001286313">
    <property type="component" value="Unassembled WGS sequence"/>
</dbReference>
<comment type="similarity">
    <text evidence="2">Belongs to the krueppel C2H2-type zinc-finger protein family.</text>
</comment>
<keyword evidence="6" id="KW-0862">Zinc</keyword>
<evidence type="ECO:0000313" key="14">
    <source>
        <dbReference type="EMBL" id="KAK3868624.1"/>
    </source>
</evidence>
<dbReference type="InterPro" id="IPR036236">
    <property type="entry name" value="Znf_C2H2_sf"/>
</dbReference>
<keyword evidence="3" id="KW-0479">Metal-binding</keyword>
<dbReference type="GO" id="GO:0000978">
    <property type="term" value="F:RNA polymerase II cis-regulatory region sequence-specific DNA binding"/>
    <property type="evidence" value="ECO:0007669"/>
    <property type="project" value="TreeGrafter"/>
</dbReference>
<comment type="subcellular location">
    <subcellularLocation>
        <location evidence="1">Nucleus</location>
    </subcellularLocation>
</comment>
<keyword evidence="9" id="KW-0804">Transcription</keyword>
<evidence type="ECO:0000256" key="7">
    <source>
        <dbReference type="ARBA" id="ARBA00023015"/>
    </source>
</evidence>
<keyword evidence="10" id="KW-0539">Nucleus</keyword>
<dbReference type="GO" id="GO:0000981">
    <property type="term" value="F:DNA-binding transcription factor activity, RNA polymerase II-specific"/>
    <property type="evidence" value="ECO:0007669"/>
    <property type="project" value="TreeGrafter"/>
</dbReference>
<evidence type="ECO:0000256" key="12">
    <source>
        <dbReference type="SAM" id="MobiDB-lite"/>
    </source>
</evidence>
<feature type="compositionally biased region" description="Basic and acidic residues" evidence="12">
    <location>
        <begin position="147"/>
        <end position="156"/>
    </location>
</feature>
<evidence type="ECO:0000256" key="1">
    <source>
        <dbReference type="ARBA" id="ARBA00004123"/>
    </source>
</evidence>
<keyword evidence="7" id="KW-0805">Transcription regulation</keyword>
<dbReference type="PROSITE" id="PS00028">
    <property type="entry name" value="ZINC_FINGER_C2H2_1"/>
    <property type="match status" value="1"/>
</dbReference>
<dbReference type="FunFam" id="3.30.160.60:FF:000145">
    <property type="entry name" value="Zinc finger protein 574"/>
    <property type="match status" value="1"/>
</dbReference>
<organism evidence="14 15">
    <name type="scientific">Petrolisthes cinctipes</name>
    <name type="common">Flat porcelain crab</name>
    <dbReference type="NCBI Taxonomy" id="88211"/>
    <lineage>
        <taxon>Eukaryota</taxon>
        <taxon>Metazoa</taxon>
        <taxon>Ecdysozoa</taxon>
        <taxon>Arthropoda</taxon>
        <taxon>Crustacea</taxon>
        <taxon>Multicrustacea</taxon>
        <taxon>Malacostraca</taxon>
        <taxon>Eumalacostraca</taxon>
        <taxon>Eucarida</taxon>
        <taxon>Decapoda</taxon>
        <taxon>Pleocyemata</taxon>
        <taxon>Anomura</taxon>
        <taxon>Galatheoidea</taxon>
        <taxon>Porcellanidae</taxon>
        <taxon>Petrolisthes</taxon>
    </lineage>
</organism>
<dbReference type="PROSITE" id="PS50157">
    <property type="entry name" value="ZINC_FINGER_C2H2_2"/>
    <property type="match status" value="1"/>
</dbReference>
<dbReference type="GO" id="GO:0005694">
    <property type="term" value="C:chromosome"/>
    <property type="evidence" value="ECO:0007669"/>
    <property type="project" value="UniProtKB-ARBA"/>
</dbReference>
<dbReference type="PANTHER" id="PTHR45925">
    <property type="entry name" value="ZINC FINGER PROTEIN"/>
    <property type="match status" value="1"/>
</dbReference>
<evidence type="ECO:0000256" key="5">
    <source>
        <dbReference type="ARBA" id="ARBA00022771"/>
    </source>
</evidence>
<keyword evidence="5 11" id="KW-0863">Zinc-finger</keyword>
<keyword evidence="15" id="KW-1185">Reference proteome</keyword>
<evidence type="ECO:0000256" key="6">
    <source>
        <dbReference type="ARBA" id="ARBA00022833"/>
    </source>
</evidence>
<feature type="domain" description="C2H2-type" evidence="13">
    <location>
        <begin position="67"/>
        <end position="94"/>
    </location>
</feature>
<keyword evidence="4" id="KW-0677">Repeat</keyword>
<dbReference type="Gene3D" id="3.30.160.60">
    <property type="entry name" value="Classic Zinc Finger"/>
    <property type="match status" value="2"/>
</dbReference>
<feature type="region of interest" description="Disordered" evidence="12">
    <location>
        <begin position="134"/>
        <end position="156"/>
    </location>
</feature>
<keyword evidence="8" id="KW-0238">DNA-binding</keyword>
<dbReference type="FunFam" id="3.30.160.60:FF:001732">
    <property type="entry name" value="Zgc:162936"/>
    <property type="match status" value="1"/>
</dbReference>
<evidence type="ECO:0000256" key="2">
    <source>
        <dbReference type="ARBA" id="ARBA00006991"/>
    </source>
</evidence>
<sequence length="156" mass="17196">MWYVTKADVLLQGRGVGAPAMDESRLPLPTFLTRLGLPTGPTVLPLANPSMLDLGERGEMDLGGRRHVCGVCGRGFRLANDLRRHLRVHTGEKPYFCPHCPYRASQKQSVNRHIRTVHADLFLLQEPPVGTLDAPAPPPGISTKVDLFSHSRLDKS</sequence>
<proteinExistence type="inferred from homology"/>
<evidence type="ECO:0000256" key="3">
    <source>
        <dbReference type="ARBA" id="ARBA00022723"/>
    </source>
</evidence>
<dbReference type="Pfam" id="PF00096">
    <property type="entry name" value="zf-C2H2"/>
    <property type="match status" value="2"/>
</dbReference>
<evidence type="ECO:0000256" key="9">
    <source>
        <dbReference type="ARBA" id="ARBA00023163"/>
    </source>
</evidence>
<dbReference type="InterPro" id="IPR051967">
    <property type="entry name" value="Krueppel_C2H2-ZF"/>
</dbReference>